<sequence>MPKFAANLSMLFTELPFPNALPPLPGRDLKLLSFCFYEYAAGEIRQRLQENQLQLVLFNTPPGDVNAGEWGSPPSREKRARRDIELALEYACQLGCPQVHIMAGVVPPGADRAACEAVLIDNLRYAAECFARHDKRILIEALNPQTKPGYLYHSQYQTLAMVKRVDRPNLAVQLDLFHAQKVDGNLSHLITEYAGQYRHIQIASLPDRHEPDEGEINYPWLYALLDKTGYDGWIGCEYIPGQTRRAGVVLALPEKINAVFKKITLCTPVNTRGKPMSTSALLLIALASVVLLLLLVIKGAGALERGNPELLPRRRHPVARR</sequence>
<keyword evidence="4" id="KW-0670">Pyruvate</keyword>
<dbReference type="InterPro" id="IPR013022">
    <property type="entry name" value="Xyl_isomerase-like_TIM-brl"/>
</dbReference>
<dbReference type="FunFam" id="3.20.20.150:FF:000007">
    <property type="entry name" value="Hydroxypyruvate isomerase"/>
    <property type="match status" value="1"/>
</dbReference>
<evidence type="ECO:0000313" key="4">
    <source>
        <dbReference type="EMBL" id="RRE43105.1"/>
    </source>
</evidence>
<feature type="transmembrane region" description="Helical" evidence="2">
    <location>
        <begin position="276"/>
        <end position="297"/>
    </location>
</feature>
<dbReference type="AlphaFoldDB" id="A0A3P2EGK8"/>
<dbReference type="PANTHER" id="PTHR43489">
    <property type="entry name" value="ISOMERASE"/>
    <property type="match status" value="1"/>
</dbReference>
<reference evidence="4 5" key="1">
    <citation type="journal article" date="2019" name="Antimicrob. Agents Chemother.">
        <title>Applying Rapid Whole Genome Sequencing to Predict Phenotypic Antimicrobial Susceptibility Testing Results Among Carbapenem-Resistant Klebsiella pneumoniae Clinical Isolates.</title>
        <authorList>
            <person name="Tamma P.D."/>
            <person name="Fan Y."/>
            <person name="Bergman Y."/>
            <person name="Pertea G."/>
            <person name="Kazmi A."/>
            <person name="Lewis S."/>
            <person name="Carroll K.C."/>
            <person name="Schatz M.C."/>
            <person name="Timp W."/>
            <person name="Simner P.J."/>
        </authorList>
    </citation>
    <scope>NUCLEOTIDE SEQUENCE [LARGE SCALE GENOMIC DNA]</scope>
    <source>
        <strain evidence="4 5">KLPN_33</strain>
    </source>
</reference>
<dbReference type="EMBL" id="RCZY01000002">
    <property type="protein sequence ID" value="RRE43105.1"/>
    <property type="molecule type" value="Genomic_DNA"/>
</dbReference>
<dbReference type="InterPro" id="IPR050417">
    <property type="entry name" value="Sugar_Epim/Isomerase"/>
</dbReference>
<dbReference type="SUPFAM" id="SSF51658">
    <property type="entry name" value="Xylose isomerase-like"/>
    <property type="match status" value="1"/>
</dbReference>
<dbReference type="InterPro" id="IPR036237">
    <property type="entry name" value="Xyl_isomerase-like_sf"/>
</dbReference>
<keyword evidence="2" id="KW-0812">Transmembrane</keyword>
<evidence type="ECO:0000256" key="2">
    <source>
        <dbReference type="SAM" id="Phobius"/>
    </source>
</evidence>
<evidence type="ECO:0000256" key="1">
    <source>
        <dbReference type="ARBA" id="ARBA00023235"/>
    </source>
</evidence>
<evidence type="ECO:0000313" key="5">
    <source>
        <dbReference type="Proteomes" id="UP000272440"/>
    </source>
</evidence>
<dbReference type="PANTHER" id="PTHR43489:SF6">
    <property type="entry name" value="HYDROXYPYRUVATE ISOMERASE-RELATED"/>
    <property type="match status" value="1"/>
</dbReference>
<keyword evidence="2" id="KW-0472">Membrane</keyword>
<evidence type="ECO:0000259" key="3">
    <source>
        <dbReference type="Pfam" id="PF01261"/>
    </source>
</evidence>
<dbReference type="GO" id="GO:0008903">
    <property type="term" value="F:hydroxypyruvate isomerase activity"/>
    <property type="evidence" value="ECO:0007669"/>
    <property type="project" value="TreeGrafter"/>
</dbReference>
<feature type="domain" description="Xylose isomerase-like TIM barrel" evidence="3">
    <location>
        <begin position="34"/>
        <end position="240"/>
    </location>
</feature>
<accession>A0A3P2EGK8</accession>
<gene>
    <name evidence="4" type="ORF">EAO28_00915</name>
</gene>
<name>A0A3P2EGK8_KLEPN</name>
<dbReference type="GO" id="GO:0046487">
    <property type="term" value="P:glyoxylate metabolic process"/>
    <property type="evidence" value="ECO:0007669"/>
    <property type="project" value="TreeGrafter"/>
</dbReference>
<dbReference type="Gene3D" id="3.20.20.150">
    <property type="entry name" value="Divalent-metal-dependent TIM barrel enzymes"/>
    <property type="match status" value="1"/>
</dbReference>
<proteinExistence type="predicted"/>
<keyword evidence="2" id="KW-1133">Transmembrane helix</keyword>
<keyword evidence="1 4" id="KW-0413">Isomerase</keyword>
<dbReference type="Pfam" id="PF01261">
    <property type="entry name" value="AP_endonuc_2"/>
    <property type="match status" value="1"/>
</dbReference>
<protein>
    <submittedName>
        <fullName evidence="4">Hydroxypyruvate isomerase</fullName>
    </submittedName>
</protein>
<organism evidence="4 5">
    <name type="scientific">Klebsiella pneumoniae</name>
    <dbReference type="NCBI Taxonomy" id="573"/>
    <lineage>
        <taxon>Bacteria</taxon>
        <taxon>Pseudomonadati</taxon>
        <taxon>Pseudomonadota</taxon>
        <taxon>Gammaproteobacteria</taxon>
        <taxon>Enterobacterales</taxon>
        <taxon>Enterobacteriaceae</taxon>
        <taxon>Klebsiella/Raoultella group</taxon>
        <taxon>Klebsiella</taxon>
        <taxon>Klebsiella pneumoniae complex</taxon>
    </lineage>
</organism>
<dbReference type="Proteomes" id="UP000272440">
    <property type="component" value="Unassembled WGS sequence"/>
</dbReference>
<comment type="caution">
    <text evidence="4">The sequence shown here is derived from an EMBL/GenBank/DDBJ whole genome shotgun (WGS) entry which is preliminary data.</text>
</comment>